<feature type="coiled-coil region" evidence="1">
    <location>
        <begin position="56"/>
        <end position="423"/>
    </location>
</feature>
<dbReference type="OrthoDB" id="3549872at2759"/>
<dbReference type="GeneID" id="104941365"/>
<gene>
    <name evidence="3" type="primary">LOC104941365</name>
</gene>
<name>A0A6I9MTF7_9TELE</name>
<dbReference type="AlphaFoldDB" id="A0A6I9MTF7"/>
<feature type="non-terminal residue" evidence="3">
    <location>
        <position position="1"/>
    </location>
</feature>
<sequence length="455" mass="53189">AEKGSLEAALFESQELASSLEAQCTRKEGERRSLLLANEALTRDAARMREDGELRVEQAVKAQTELEKKLAQMERKTLLTLNNTEQLHREQLEAECHLKEQEYAELTIEREQAGEQLRRQCEEQLRRQCEEQRALSQKELQQVQEEVARLQQDFNQSLLQAECEKQQALSQKEAEKAALTEKLAALQQELATAGKKLECMQREARNKHEQNKNATAVHWSELHDLRSQFEESLNSHENAKSSLSERKELYQLREHTQQELEGLRWQLQEAKDGLIKAQTELMEAHRELQECVQERDKQRKEALDLRRLMGDGTREKEAIQASNQELRAFIKRAESDNNRLRRAFEERDQKVSVSEECRNSMLQEVTTLRSSLRELEKSRLQARRNLQELRRQVKVLKGEDSRKKQELRELQALVCQEEQKEEEARREAFSLRQRVLECEAGREAALNEVDGLQLC</sequence>
<evidence type="ECO:0000256" key="1">
    <source>
        <dbReference type="SAM" id="Coils"/>
    </source>
</evidence>
<evidence type="ECO:0000313" key="2">
    <source>
        <dbReference type="Proteomes" id="UP000504611"/>
    </source>
</evidence>
<dbReference type="RefSeq" id="XP_010765111.1">
    <property type="nucleotide sequence ID" value="XM_010766809.1"/>
</dbReference>
<proteinExistence type="predicted"/>
<dbReference type="KEGG" id="ncc:104941365"/>
<reference evidence="3" key="1">
    <citation type="submission" date="2025-08" db="UniProtKB">
        <authorList>
            <consortium name="RefSeq"/>
        </authorList>
    </citation>
    <scope>IDENTIFICATION</scope>
    <source>
        <tissue evidence="3">Muscle</tissue>
    </source>
</reference>
<keyword evidence="1" id="KW-0175">Coiled coil</keyword>
<keyword evidence="2" id="KW-1185">Reference proteome</keyword>
<dbReference type="Proteomes" id="UP000504611">
    <property type="component" value="Unplaced"/>
</dbReference>
<organism evidence="2 3">
    <name type="scientific">Notothenia coriiceps</name>
    <name type="common">black rockcod</name>
    <dbReference type="NCBI Taxonomy" id="8208"/>
    <lineage>
        <taxon>Eukaryota</taxon>
        <taxon>Metazoa</taxon>
        <taxon>Chordata</taxon>
        <taxon>Craniata</taxon>
        <taxon>Vertebrata</taxon>
        <taxon>Euteleostomi</taxon>
        <taxon>Actinopterygii</taxon>
        <taxon>Neopterygii</taxon>
        <taxon>Teleostei</taxon>
        <taxon>Neoteleostei</taxon>
        <taxon>Acanthomorphata</taxon>
        <taxon>Eupercaria</taxon>
        <taxon>Perciformes</taxon>
        <taxon>Notothenioidei</taxon>
        <taxon>Nototheniidae</taxon>
        <taxon>Notothenia</taxon>
    </lineage>
</organism>
<protein>
    <submittedName>
        <fullName evidence="3">Rootletin-like</fullName>
    </submittedName>
</protein>
<evidence type="ECO:0000313" key="3">
    <source>
        <dbReference type="RefSeq" id="XP_010765111.1"/>
    </source>
</evidence>
<accession>A0A6I9MTF7</accession>